<dbReference type="InterPro" id="IPR013216">
    <property type="entry name" value="Methyltransf_11"/>
</dbReference>
<dbReference type="Proteomes" id="UP000326565">
    <property type="component" value="Unassembled WGS sequence"/>
</dbReference>
<feature type="domain" description="Methyltransferase type 11" evidence="1">
    <location>
        <begin position="6"/>
        <end position="47"/>
    </location>
</feature>
<dbReference type="OrthoDB" id="10017101at2759"/>
<sequence>MFVHAPPYKNATFDITHAYQVLQNVRDRVQALREMVRATELNGYVAIRSTGFRGITWWLESEGMASWRELYFKVTRNNGGTPDSGRRLHFWAREAGLPADEDRIERTVGTWCSSTKDEVP</sequence>
<proteinExistence type="predicted"/>
<organism evidence="2 3">
    <name type="scientific">Aspergillus leporis</name>
    <dbReference type="NCBI Taxonomy" id="41062"/>
    <lineage>
        <taxon>Eukaryota</taxon>
        <taxon>Fungi</taxon>
        <taxon>Dikarya</taxon>
        <taxon>Ascomycota</taxon>
        <taxon>Pezizomycotina</taxon>
        <taxon>Eurotiomycetes</taxon>
        <taxon>Eurotiomycetidae</taxon>
        <taxon>Eurotiales</taxon>
        <taxon>Aspergillaceae</taxon>
        <taxon>Aspergillus</taxon>
        <taxon>Aspergillus subgen. Circumdati</taxon>
    </lineage>
</organism>
<dbReference type="SUPFAM" id="SSF53335">
    <property type="entry name" value="S-adenosyl-L-methionine-dependent methyltransferases"/>
    <property type="match status" value="1"/>
</dbReference>
<protein>
    <recommendedName>
        <fullName evidence="1">Methyltransferase type 11 domain-containing protein</fullName>
    </recommendedName>
</protein>
<name>A0A5N5WSS2_9EURO</name>
<evidence type="ECO:0000313" key="3">
    <source>
        <dbReference type="Proteomes" id="UP000326565"/>
    </source>
</evidence>
<gene>
    <name evidence="2" type="ORF">BDV29DRAFT_159370</name>
</gene>
<dbReference type="GO" id="GO:0008757">
    <property type="term" value="F:S-adenosylmethionine-dependent methyltransferase activity"/>
    <property type="evidence" value="ECO:0007669"/>
    <property type="project" value="InterPro"/>
</dbReference>
<evidence type="ECO:0000313" key="2">
    <source>
        <dbReference type="EMBL" id="KAB8071576.1"/>
    </source>
</evidence>
<dbReference type="InterPro" id="IPR029063">
    <property type="entry name" value="SAM-dependent_MTases_sf"/>
</dbReference>
<accession>A0A5N5WSS2</accession>
<dbReference type="Pfam" id="PF08241">
    <property type="entry name" value="Methyltransf_11"/>
    <property type="match status" value="1"/>
</dbReference>
<evidence type="ECO:0000259" key="1">
    <source>
        <dbReference type="Pfam" id="PF08241"/>
    </source>
</evidence>
<dbReference type="AlphaFoldDB" id="A0A5N5WSS2"/>
<dbReference type="Gene3D" id="3.40.50.150">
    <property type="entry name" value="Vaccinia Virus protein VP39"/>
    <property type="match status" value="1"/>
</dbReference>
<reference evidence="2 3" key="1">
    <citation type="submission" date="2019-04" db="EMBL/GenBank/DDBJ databases">
        <title>Friends and foes A comparative genomics study of 23 Aspergillus species from section Flavi.</title>
        <authorList>
            <consortium name="DOE Joint Genome Institute"/>
            <person name="Kjaerbolling I."/>
            <person name="Vesth T."/>
            <person name="Frisvad J.C."/>
            <person name="Nybo J.L."/>
            <person name="Theobald S."/>
            <person name="Kildgaard S."/>
            <person name="Isbrandt T."/>
            <person name="Kuo A."/>
            <person name="Sato A."/>
            <person name="Lyhne E.K."/>
            <person name="Kogle M.E."/>
            <person name="Wiebenga A."/>
            <person name="Kun R.S."/>
            <person name="Lubbers R.J."/>
            <person name="Makela M.R."/>
            <person name="Barry K."/>
            <person name="Chovatia M."/>
            <person name="Clum A."/>
            <person name="Daum C."/>
            <person name="Haridas S."/>
            <person name="He G."/>
            <person name="LaButti K."/>
            <person name="Lipzen A."/>
            <person name="Mondo S."/>
            <person name="Riley R."/>
            <person name="Salamov A."/>
            <person name="Simmons B.A."/>
            <person name="Magnuson J.K."/>
            <person name="Henrissat B."/>
            <person name="Mortensen U.H."/>
            <person name="Larsen T.O."/>
            <person name="Devries R.P."/>
            <person name="Grigoriev I.V."/>
            <person name="Machida M."/>
            <person name="Baker S.E."/>
            <person name="Andersen M.R."/>
        </authorList>
    </citation>
    <scope>NUCLEOTIDE SEQUENCE [LARGE SCALE GENOMIC DNA]</scope>
    <source>
        <strain evidence="2 3">CBS 151.66</strain>
    </source>
</reference>
<dbReference type="EMBL" id="ML732269">
    <property type="protein sequence ID" value="KAB8071576.1"/>
    <property type="molecule type" value="Genomic_DNA"/>
</dbReference>
<keyword evidence="3" id="KW-1185">Reference proteome</keyword>